<dbReference type="PANTHER" id="PTHR12818">
    <property type="entry name" value="TRNA (ADENINE(37)-N6)-METHYLTRANSFERASE"/>
    <property type="match status" value="1"/>
</dbReference>
<dbReference type="PROSITE" id="PS51668">
    <property type="entry name" value="TSAA_2"/>
    <property type="match status" value="1"/>
</dbReference>
<name>A0A644V3S1_9ZZZZ</name>
<dbReference type="PANTHER" id="PTHR12818:SF0">
    <property type="entry name" value="TRNA (ADENINE(37)-N6)-METHYLTRANSFERASE"/>
    <property type="match status" value="1"/>
</dbReference>
<dbReference type="InterPro" id="IPR040372">
    <property type="entry name" value="YaeB-like"/>
</dbReference>
<evidence type="ECO:0000256" key="2">
    <source>
        <dbReference type="ARBA" id="ARBA00033753"/>
    </source>
</evidence>
<gene>
    <name evidence="4" type="ORF">SDC9_31795</name>
</gene>
<dbReference type="Pfam" id="PF01980">
    <property type="entry name" value="TrmO_N"/>
    <property type="match status" value="1"/>
</dbReference>
<evidence type="ECO:0000259" key="3">
    <source>
        <dbReference type="PROSITE" id="PS51668"/>
    </source>
</evidence>
<evidence type="ECO:0000313" key="4">
    <source>
        <dbReference type="EMBL" id="MPL85821.1"/>
    </source>
</evidence>
<dbReference type="InterPro" id="IPR036414">
    <property type="entry name" value="YaeB_N_sf"/>
</dbReference>
<organism evidence="4">
    <name type="scientific">bioreactor metagenome</name>
    <dbReference type="NCBI Taxonomy" id="1076179"/>
    <lineage>
        <taxon>unclassified sequences</taxon>
        <taxon>metagenomes</taxon>
        <taxon>ecological metagenomes</taxon>
    </lineage>
</organism>
<dbReference type="PROSITE" id="PS01318">
    <property type="entry name" value="TSAA_1"/>
    <property type="match status" value="1"/>
</dbReference>
<dbReference type="Gene3D" id="2.40.30.70">
    <property type="entry name" value="YaeB-like"/>
    <property type="match status" value="1"/>
</dbReference>
<reference evidence="4" key="1">
    <citation type="submission" date="2019-08" db="EMBL/GenBank/DDBJ databases">
        <authorList>
            <person name="Kucharzyk K."/>
            <person name="Murdoch R.W."/>
            <person name="Higgins S."/>
            <person name="Loffler F."/>
        </authorList>
    </citation>
    <scope>NUCLEOTIDE SEQUENCE</scope>
</reference>
<feature type="domain" description="TsaA-like" evidence="3">
    <location>
        <begin position="8"/>
        <end position="140"/>
    </location>
</feature>
<dbReference type="EMBL" id="VSSQ01000211">
    <property type="protein sequence ID" value="MPL85821.1"/>
    <property type="molecule type" value="Genomic_DNA"/>
</dbReference>
<dbReference type="AlphaFoldDB" id="A0A644V3S1"/>
<protein>
    <submittedName>
        <fullName evidence="4">S-adenosyl-L-methionine-binding protein</fullName>
    </submittedName>
</protein>
<sequence>MSELSMNCVPIGFVSSPYKIRGDAPKQGRLTDEVSIITLDPAYMDAAEGLCIGDDLFVLCWFDRSDRTVLKSRKFGEEQNPLRGVFSTRSPNRPNPIALTLVKLVSVDGCGLTVRGLEALDKTPVVDIKPYSDGIDTPRND</sequence>
<keyword evidence="1" id="KW-0949">S-adenosyl-L-methionine</keyword>
<proteinExistence type="inferred from homology"/>
<dbReference type="CDD" id="cd09281">
    <property type="entry name" value="UPF0066"/>
    <property type="match status" value="1"/>
</dbReference>
<dbReference type="SUPFAM" id="SSF118196">
    <property type="entry name" value="YaeB-like"/>
    <property type="match status" value="1"/>
</dbReference>
<dbReference type="InterPro" id="IPR023370">
    <property type="entry name" value="TrmO-like_N"/>
</dbReference>
<accession>A0A644V3S1</accession>
<evidence type="ECO:0000256" key="1">
    <source>
        <dbReference type="ARBA" id="ARBA00022691"/>
    </source>
</evidence>
<dbReference type="NCBIfam" id="TIGR00104">
    <property type="entry name" value="tRNA_TsaA"/>
    <property type="match status" value="1"/>
</dbReference>
<dbReference type="InterPro" id="IPR036413">
    <property type="entry name" value="YaeB-like_sf"/>
</dbReference>
<comment type="similarity">
    <text evidence="2">Belongs to the tRNA methyltransferase O family.</text>
</comment>
<comment type="caution">
    <text evidence="4">The sequence shown here is derived from an EMBL/GenBank/DDBJ whole genome shotgun (WGS) entry which is preliminary data.</text>
</comment>
<dbReference type="InterPro" id="IPR023368">
    <property type="entry name" value="UPF0066_cons_site"/>
</dbReference>